<comment type="similarity">
    <text evidence="3">Belongs to the TO family.</text>
</comment>
<dbReference type="PANTHER" id="PTHR11008">
    <property type="entry name" value="PROTEIN TAKEOUT-LIKE PROTEIN"/>
    <property type="match status" value="1"/>
</dbReference>
<evidence type="ECO:0000313" key="4">
    <source>
        <dbReference type="EMBL" id="KAH0820071.1"/>
    </source>
</evidence>
<evidence type="ECO:0000256" key="1">
    <source>
        <dbReference type="ARBA" id="ARBA00022729"/>
    </source>
</evidence>
<dbReference type="EMBL" id="JABDTM020012930">
    <property type="protein sequence ID" value="KAH0820071.1"/>
    <property type="molecule type" value="Genomic_DNA"/>
</dbReference>
<proteinExistence type="inferred from homology"/>
<dbReference type="GO" id="GO:0005615">
    <property type="term" value="C:extracellular space"/>
    <property type="evidence" value="ECO:0007669"/>
    <property type="project" value="TreeGrafter"/>
</dbReference>
<protein>
    <recommendedName>
        <fullName evidence="6">Protein takeout</fullName>
    </recommendedName>
</protein>
<evidence type="ECO:0008006" key="6">
    <source>
        <dbReference type="Google" id="ProtNLM"/>
    </source>
</evidence>
<keyword evidence="2" id="KW-0090">Biological rhythms</keyword>
<evidence type="ECO:0000313" key="5">
    <source>
        <dbReference type="Proteomes" id="UP000719412"/>
    </source>
</evidence>
<dbReference type="Gene3D" id="3.15.10.30">
    <property type="entry name" value="Haemolymph juvenile hormone binding protein"/>
    <property type="match status" value="3"/>
</dbReference>
<dbReference type="GO" id="GO:0007623">
    <property type="term" value="P:circadian rhythm"/>
    <property type="evidence" value="ECO:0007669"/>
    <property type="project" value="UniProtKB-ARBA"/>
</dbReference>
<dbReference type="Pfam" id="PF06585">
    <property type="entry name" value="JHBP"/>
    <property type="match status" value="3"/>
</dbReference>
<accession>A0A8J6LP58</accession>
<dbReference type="FunFam" id="3.15.10.30:FF:000001">
    <property type="entry name" value="Takeout-like protein 1"/>
    <property type="match status" value="2"/>
</dbReference>
<reference evidence="4" key="2">
    <citation type="submission" date="2021-08" db="EMBL/GenBank/DDBJ databases">
        <authorList>
            <person name="Eriksson T."/>
        </authorList>
    </citation>
    <scope>NUCLEOTIDE SEQUENCE</scope>
    <source>
        <strain evidence="4">Stoneville</strain>
        <tissue evidence="4">Whole head</tissue>
    </source>
</reference>
<reference evidence="4" key="1">
    <citation type="journal article" date="2020" name="J Insects Food Feed">
        <title>The yellow mealworm (Tenebrio molitor) genome: a resource for the emerging insects as food and feed industry.</title>
        <authorList>
            <person name="Eriksson T."/>
            <person name="Andere A."/>
            <person name="Kelstrup H."/>
            <person name="Emery V."/>
            <person name="Picard C."/>
        </authorList>
    </citation>
    <scope>NUCLEOTIDE SEQUENCE</scope>
    <source>
        <strain evidence="4">Stoneville</strain>
        <tissue evidence="4">Whole head</tissue>
    </source>
</reference>
<dbReference type="PANTHER" id="PTHR11008:SF32">
    <property type="entry name" value="CIRCADIAN CLOCK-CONTROLLED PROTEIN DAYWAKE-RELATED"/>
    <property type="match status" value="1"/>
</dbReference>
<dbReference type="Proteomes" id="UP000719412">
    <property type="component" value="Unassembled WGS sequence"/>
</dbReference>
<name>A0A8J6LP58_TENMO</name>
<keyword evidence="1" id="KW-0732">Signal</keyword>
<comment type="caution">
    <text evidence="4">The sequence shown here is derived from an EMBL/GenBank/DDBJ whole genome shotgun (WGS) entry which is preliminary data.</text>
</comment>
<organism evidence="4 5">
    <name type="scientific">Tenebrio molitor</name>
    <name type="common">Yellow mealworm beetle</name>
    <dbReference type="NCBI Taxonomy" id="7067"/>
    <lineage>
        <taxon>Eukaryota</taxon>
        <taxon>Metazoa</taxon>
        <taxon>Ecdysozoa</taxon>
        <taxon>Arthropoda</taxon>
        <taxon>Hexapoda</taxon>
        <taxon>Insecta</taxon>
        <taxon>Pterygota</taxon>
        <taxon>Neoptera</taxon>
        <taxon>Endopterygota</taxon>
        <taxon>Coleoptera</taxon>
        <taxon>Polyphaga</taxon>
        <taxon>Cucujiformia</taxon>
        <taxon>Tenebrionidae</taxon>
        <taxon>Tenebrio</taxon>
    </lineage>
</organism>
<evidence type="ECO:0000256" key="2">
    <source>
        <dbReference type="ARBA" id="ARBA00023108"/>
    </source>
</evidence>
<keyword evidence="5" id="KW-1185">Reference proteome</keyword>
<evidence type="ECO:0000256" key="3">
    <source>
        <dbReference type="ARBA" id="ARBA00060902"/>
    </source>
</evidence>
<dbReference type="InterPro" id="IPR010562">
    <property type="entry name" value="Haemolymph_juvenile_hormone-bd"/>
</dbReference>
<dbReference type="InterPro" id="IPR038606">
    <property type="entry name" value="To_sf"/>
</dbReference>
<sequence>MKLSLFSFFFCKRSKEQKPQQQQHCCSNSSSGVLAHTQGCDLEGLSEKYWGEILERTLSSSSLQALQRAYSHSRMERCNGLQEMKVIKVRRPRALDAFQKPSAMKVATVLSLGIFLGVCGGVSLPKYIKLCRGSDPDFDKCGLRNGKEAIKHLVAGDKALRLVPLSPLKLPFIQLENRADFQLNLTDVQILGLDKAELIDFHADLDQHNIRTIVHLAEITVNGDLHADGRVLILPIKGDGPGSIKAYGGNYTFDFHYDLVRKDGREFAKIGKHDFSFSVKKATFDVEKTFGDSIIGKETNKFLNENWSEVIKDFEKVIGYTIGAICKNIASSVFETRPRWLSRAVHVKMQSAILVLLVAISSATLATKPSYIKSCSIKKADFNECALKHANLALPFIVKGDRDNDIPPMTPLVLPLVEIAKSDFTLTLKNLEVYGLENATVTEIMMNETCMDVLFHLERIMFIASYKVDGKLIFLKLTGEGPFNVTGGTYDSFKVTIKSLETYERDGVEYVRYNKPNMIYTMKRAYFKIDNLLGTKEGETGIDVNKILNDNWDEVLKDVAEPLENAVTTVVEAIIAKVFMPLPKKYIFAEVPAIESIMEMSRKTLWKNRKEFFAEDESRLAKSQGFGACCHVARWAGSRNRKIDFPRHGHGKIENKSFHEESNSSGIRRAKCSGQLCKMKYEIVALVVAALCAPVVPQYRPAYIKPCDLKKPDFKECALENGNYAIPFIVKGDKPLGIPPLNPLQLPLIEVKQNNFQLTLKDAQVIGLQDCKATSMNLDPTQFDAVFHIDNLNIVGRYNINGKVLLLNLQGEGPANLTALGGDYHVKAAISRYEKNGENYLKIHKPTLDFTLKKASFDFGNLLNGDEKLGPEINQILNENWQDVLKDLGAPIQETVTTIIESIVSKILDKVPEKYILPE</sequence>
<dbReference type="SMART" id="SM00700">
    <property type="entry name" value="JHBP"/>
    <property type="match status" value="3"/>
</dbReference>
<gene>
    <name evidence="4" type="ORF">GEV33_002717</name>
</gene>
<dbReference type="AlphaFoldDB" id="A0A8J6LP58"/>